<evidence type="ECO:0000256" key="1">
    <source>
        <dbReference type="SAM" id="SignalP"/>
    </source>
</evidence>
<feature type="chain" id="PRO_5030963834" description="Extracellular endo-alpha-(1-&gt;5)-L-arabinanase C-terminal domain-containing protein" evidence="1">
    <location>
        <begin position="29"/>
        <end position="130"/>
    </location>
</feature>
<evidence type="ECO:0008006" key="4">
    <source>
        <dbReference type="Google" id="ProtNLM"/>
    </source>
</evidence>
<dbReference type="EMBL" id="JABBFV010000001">
    <property type="protein sequence ID" value="NML08643.1"/>
    <property type="molecule type" value="Genomic_DNA"/>
</dbReference>
<keyword evidence="3" id="KW-1185">Reference proteome</keyword>
<protein>
    <recommendedName>
        <fullName evidence="4">Extracellular endo-alpha-(1-&gt;5)-L-arabinanase C-terminal domain-containing protein</fullName>
    </recommendedName>
</protein>
<organism evidence="2 3">
    <name type="scientific">Sphingobium psychrophilum</name>
    <dbReference type="NCBI Taxonomy" id="2728834"/>
    <lineage>
        <taxon>Bacteria</taxon>
        <taxon>Pseudomonadati</taxon>
        <taxon>Pseudomonadota</taxon>
        <taxon>Alphaproteobacteria</taxon>
        <taxon>Sphingomonadales</taxon>
        <taxon>Sphingomonadaceae</taxon>
        <taxon>Sphingobium</taxon>
    </lineage>
</organism>
<sequence length="130" mass="14474">MRTAMRASQWMRALTLIAATVTPLSAHGQSTIGFDGRWTVNLSTDPTKPYEKQMEIKLGSDGSVSGSFYDSRILAGRWKNDRGRTCVSFRTTDGAGPYYTSACLRDGGVEGQTWAEHRSFLFNWNAKRAE</sequence>
<feature type="signal peptide" evidence="1">
    <location>
        <begin position="1"/>
        <end position="28"/>
    </location>
</feature>
<evidence type="ECO:0000313" key="2">
    <source>
        <dbReference type="EMBL" id="NML08643.1"/>
    </source>
</evidence>
<name>A0A7X9WRM3_9SPHN</name>
<gene>
    <name evidence="2" type="ORF">HHL08_00530</name>
</gene>
<proteinExistence type="predicted"/>
<comment type="caution">
    <text evidence="2">The sequence shown here is derived from an EMBL/GenBank/DDBJ whole genome shotgun (WGS) entry which is preliminary data.</text>
</comment>
<evidence type="ECO:0000313" key="3">
    <source>
        <dbReference type="Proteomes" id="UP000519023"/>
    </source>
</evidence>
<accession>A0A7X9WRM3</accession>
<dbReference type="AlphaFoldDB" id="A0A7X9WRM3"/>
<keyword evidence="1" id="KW-0732">Signal</keyword>
<dbReference type="Proteomes" id="UP000519023">
    <property type="component" value="Unassembled WGS sequence"/>
</dbReference>
<reference evidence="2 3" key="1">
    <citation type="submission" date="2020-04" db="EMBL/GenBank/DDBJ databases">
        <title>Sphingobium sp. AR-3-1 isolated from Arctic soil.</title>
        <authorList>
            <person name="Dahal R.H."/>
            <person name="Chaudhary D.K."/>
        </authorList>
    </citation>
    <scope>NUCLEOTIDE SEQUENCE [LARGE SCALE GENOMIC DNA]</scope>
    <source>
        <strain evidence="2 3">AR-3-1</strain>
    </source>
</reference>